<feature type="transmembrane region" description="Helical" evidence="2">
    <location>
        <begin position="45"/>
        <end position="66"/>
    </location>
</feature>
<dbReference type="EMBL" id="SNQI01000001">
    <property type="protein sequence ID" value="TEW76847.1"/>
    <property type="molecule type" value="Genomic_DNA"/>
</dbReference>
<organism evidence="3 4">
    <name type="scientific">Gramella jeungdoensis</name>
    <dbReference type="NCBI Taxonomy" id="708091"/>
    <lineage>
        <taxon>Bacteria</taxon>
        <taxon>Pseudomonadati</taxon>
        <taxon>Bacteroidota</taxon>
        <taxon>Flavobacteriia</taxon>
        <taxon>Flavobacteriales</taxon>
        <taxon>Flavobacteriaceae</taxon>
        <taxon>Christiangramia</taxon>
    </lineage>
</organism>
<proteinExistence type="predicted"/>
<comment type="caution">
    <text evidence="3">The sequence shown here is derived from an EMBL/GenBank/DDBJ whole genome shotgun (WGS) entry which is preliminary data.</text>
</comment>
<dbReference type="AlphaFoldDB" id="A0A4Y8AWF9"/>
<dbReference type="OrthoDB" id="1441018at2"/>
<protein>
    <recommendedName>
        <fullName evidence="5">Anti-sigma factor</fullName>
    </recommendedName>
</protein>
<accession>A0A4Y8AWF9</accession>
<keyword evidence="1" id="KW-0175">Coiled coil</keyword>
<dbReference type="Proteomes" id="UP000298517">
    <property type="component" value="Unassembled WGS sequence"/>
</dbReference>
<evidence type="ECO:0008006" key="5">
    <source>
        <dbReference type="Google" id="ProtNLM"/>
    </source>
</evidence>
<keyword evidence="2" id="KW-1133">Transmembrane helix</keyword>
<evidence type="ECO:0000256" key="2">
    <source>
        <dbReference type="SAM" id="Phobius"/>
    </source>
</evidence>
<evidence type="ECO:0000313" key="3">
    <source>
        <dbReference type="EMBL" id="TEW76847.1"/>
    </source>
</evidence>
<reference evidence="3 4" key="1">
    <citation type="journal article" date="2011" name="J. Microbiol.">
        <title>Gramella jeungdoensis sp. nov., isolated from a solar saltern in Korea.</title>
        <authorList>
            <person name="Joung Y."/>
            <person name="Kim H."/>
            <person name="Jang T."/>
            <person name="Ahn T.S."/>
            <person name="Joh K."/>
        </authorList>
    </citation>
    <scope>NUCLEOTIDE SEQUENCE [LARGE SCALE GENOMIC DNA]</scope>
    <source>
        <strain evidence="3 4">KCTC 23123</strain>
    </source>
</reference>
<keyword evidence="2" id="KW-0472">Membrane</keyword>
<dbReference type="RefSeq" id="WP_134246857.1">
    <property type="nucleotide sequence ID" value="NZ_SNQI01000001.1"/>
</dbReference>
<keyword evidence="2" id="KW-0812">Transmembrane</keyword>
<sequence>MSKDLREVLKKKPIGSEKLSKNHRRNFEAKLKNEMHTSRNKNYQFLKTAASFLILIGLGTSMFYILNSTKDIPVETARIKSLGSISPEFRNIENYYLASIQAEISDLNKTSENKELLDSYLEKISELSLDYKQLTNKLSAEGLNEKNINALIENLQLRLKLMYQLKEQLNDLKNLNNSENENISI</sequence>
<evidence type="ECO:0000256" key="1">
    <source>
        <dbReference type="SAM" id="Coils"/>
    </source>
</evidence>
<keyword evidence="4" id="KW-1185">Reference proteome</keyword>
<evidence type="ECO:0000313" key="4">
    <source>
        <dbReference type="Proteomes" id="UP000298517"/>
    </source>
</evidence>
<feature type="coiled-coil region" evidence="1">
    <location>
        <begin position="117"/>
        <end position="182"/>
    </location>
</feature>
<name>A0A4Y8AWF9_9FLAO</name>
<gene>
    <name evidence="3" type="ORF">E2488_03085</name>
</gene>